<dbReference type="GO" id="GO:0032153">
    <property type="term" value="C:cell division site"/>
    <property type="evidence" value="ECO:0007669"/>
    <property type="project" value="TreeGrafter"/>
</dbReference>
<feature type="transmembrane region" description="Helical" evidence="6">
    <location>
        <begin position="185"/>
        <end position="203"/>
    </location>
</feature>
<feature type="transmembrane region" description="Helical" evidence="6">
    <location>
        <begin position="50"/>
        <end position="66"/>
    </location>
</feature>
<dbReference type="UniPathway" id="UPA00219"/>
<feature type="transmembrane region" description="Helical" evidence="6">
    <location>
        <begin position="276"/>
        <end position="295"/>
    </location>
</feature>
<dbReference type="NCBIfam" id="TIGR02210">
    <property type="entry name" value="rodA_shape"/>
    <property type="match status" value="1"/>
</dbReference>
<keyword evidence="8" id="KW-1185">Reference proteome</keyword>
<feature type="transmembrane region" description="Helical" evidence="6">
    <location>
        <begin position="340"/>
        <end position="361"/>
    </location>
</feature>
<name>A0A2K9NNB2_BACTC</name>
<dbReference type="GO" id="GO:0008955">
    <property type="term" value="F:peptidoglycan glycosyltransferase activity"/>
    <property type="evidence" value="ECO:0007669"/>
    <property type="project" value="UniProtKB-UniRule"/>
</dbReference>
<dbReference type="InterPro" id="IPR011923">
    <property type="entry name" value="RodA/MrdB"/>
</dbReference>
<dbReference type="PANTHER" id="PTHR30474:SF1">
    <property type="entry name" value="PEPTIDOGLYCAN GLYCOSYLTRANSFERASE MRDB"/>
    <property type="match status" value="1"/>
</dbReference>
<keyword evidence="6" id="KW-1003">Cell membrane</keyword>
<dbReference type="OrthoDB" id="5289353at2"/>
<feature type="transmembrane region" description="Helical" evidence="6">
    <location>
        <begin position="142"/>
        <end position="173"/>
    </location>
</feature>
<evidence type="ECO:0000256" key="2">
    <source>
        <dbReference type="ARBA" id="ARBA00022692"/>
    </source>
</evidence>
<dbReference type="InterPro" id="IPR001182">
    <property type="entry name" value="FtsW/RodA"/>
</dbReference>
<evidence type="ECO:0000256" key="4">
    <source>
        <dbReference type="ARBA" id="ARBA00022989"/>
    </source>
</evidence>
<keyword evidence="6" id="KW-0573">Peptidoglycan synthesis</keyword>
<keyword evidence="6" id="KW-0961">Cell wall biogenesis/degradation</keyword>
<comment type="pathway">
    <text evidence="6">Cell wall biogenesis; peptidoglycan biosynthesis.</text>
</comment>
<dbReference type="Proteomes" id="UP000235584">
    <property type="component" value="Chromosome"/>
</dbReference>
<evidence type="ECO:0000256" key="6">
    <source>
        <dbReference type="HAMAP-Rule" id="MF_02079"/>
    </source>
</evidence>
<dbReference type="GO" id="GO:0009252">
    <property type="term" value="P:peptidoglycan biosynthetic process"/>
    <property type="evidence" value="ECO:0007669"/>
    <property type="project" value="UniProtKB-UniRule"/>
</dbReference>
<evidence type="ECO:0000256" key="3">
    <source>
        <dbReference type="ARBA" id="ARBA00022960"/>
    </source>
</evidence>
<keyword evidence="6" id="KW-0808">Transferase</keyword>
<evidence type="ECO:0000256" key="1">
    <source>
        <dbReference type="ARBA" id="ARBA00004141"/>
    </source>
</evidence>
<dbReference type="GO" id="GO:0008360">
    <property type="term" value="P:regulation of cell shape"/>
    <property type="evidence" value="ECO:0007669"/>
    <property type="project" value="UniProtKB-KW"/>
</dbReference>
<organism evidence="7 8">
    <name type="scientific">Bacteriovorax stolpii</name>
    <name type="common">Bdellovibrio stolpii</name>
    <dbReference type="NCBI Taxonomy" id="960"/>
    <lineage>
        <taxon>Bacteria</taxon>
        <taxon>Pseudomonadati</taxon>
        <taxon>Bdellovibrionota</taxon>
        <taxon>Bacteriovoracia</taxon>
        <taxon>Bacteriovoracales</taxon>
        <taxon>Bacteriovoracaceae</taxon>
        <taxon>Bacteriovorax</taxon>
    </lineage>
</organism>
<dbReference type="GO" id="GO:0005886">
    <property type="term" value="C:plasma membrane"/>
    <property type="evidence" value="ECO:0007669"/>
    <property type="project" value="UniProtKB-SubCell"/>
</dbReference>
<feature type="transmembrane region" description="Helical" evidence="6">
    <location>
        <begin position="12"/>
        <end position="30"/>
    </location>
</feature>
<comment type="similarity">
    <text evidence="6">Belongs to the SEDS family. MrdB/RodA subfamily.</text>
</comment>
<keyword evidence="5 6" id="KW-0472">Membrane</keyword>
<dbReference type="PANTHER" id="PTHR30474">
    <property type="entry name" value="CELL CYCLE PROTEIN"/>
    <property type="match status" value="1"/>
</dbReference>
<dbReference type="KEGG" id="bsto:C0V70_02525"/>
<keyword evidence="3 6" id="KW-0133">Cell shape</keyword>
<keyword evidence="2 6" id="KW-0812">Transmembrane</keyword>
<comment type="catalytic activity">
    <reaction evidence="6">
        <text>[GlcNAc-(1-&gt;4)-Mur2Ac(oyl-L-Ala-gamma-D-Glu-L-Lys-D-Ala-D-Ala)](n)-di-trans,octa-cis-undecaprenyl diphosphate + beta-D-GlcNAc-(1-&gt;4)-Mur2Ac(oyl-L-Ala-gamma-D-Glu-L-Lys-D-Ala-D-Ala)-di-trans,octa-cis-undecaprenyl diphosphate = [GlcNAc-(1-&gt;4)-Mur2Ac(oyl-L-Ala-gamma-D-Glu-L-Lys-D-Ala-D-Ala)](n+1)-di-trans,octa-cis-undecaprenyl diphosphate + di-trans,octa-cis-undecaprenyl diphosphate + H(+)</text>
        <dbReference type="Rhea" id="RHEA:23708"/>
        <dbReference type="Rhea" id="RHEA-COMP:9602"/>
        <dbReference type="Rhea" id="RHEA-COMP:9603"/>
        <dbReference type="ChEBI" id="CHEBI:15378"/>
        <dbReference type="ChEBI" id="CHEBI:58405"/>
        <dbReference type="ChEBI" id="CHEBI:60033"/>
        <dbReference type="ChEBI" id="CHEBI:78435"/>
        <dbReference type="EC" id="2.4.99.28"/>
    </reaction>
</comment>
<sequence length="368" mass="41352">MINFREELKRYDYSFFGICTAIFVIGILNLYSATHSHGVGPEQGIYKTQIMWFCLSWMVGIGVSFIQPKNFYRLAYPSYLVCLMLLIMVLVVGHSALGGQRWINVGGIKFQPSEIVKMSVVLVLARWYSKASPEQETGFKELIIPFLITFVPAIMVIIQPDLGTGMLTLLIFFMITFYRKLKWKTIIIIGMIGVVSATVMYNFGLREYQKKRIITFLDPEFDAKGSGYNAIQSKIAIGSGQFFGKGFRQSSQGALNYLPENHTDFIFAIFNEEHGFVGSVFLIALYLALFYRLLWLASNVNKMFDSIVVVGVLGIFFWHTLINMSMVSGLMPIVGIPLPLMSYGGSNLLTFGVCCGVVTSISNARNLF</sequence>
<gene>
    <name evidence="6" type="primary">rodA</name>
    <name evidence="7" type="ORF">C0V70_02525</name>
</gene>
<dbReference type="EC" id="2.4.99.28" evidence="6"/>
<dbReference type="Pfam" id="PF01098">
    <property type="entry name" value="FTSW_RODA_SPOVE"/>
    <property type="match status" value="1"/>
</dbReference>
<feature type="transmembrane region" description="Helical" evidence="6">
    <location>
        <begin position="78"/>
        <end position="97"/>
    </location>
</feature>
<evidence type="ECO:0000313" key="8">
    <source>
        <dbReference type="Proteomes" id="UP000235584"/>
    </source>
</evidence>
<evidence type="ECO:0000256" key="5">
    <source>
        <dbReference type="ARBA" id="ARBA00023136"/>
    </source>
</evidence>
<dbReference type="HAMAP" id="MF_02079">
    <property type="entry name" value="PGT_RodA"/>
    <property type="match status" value="1"/>
</dbReference>
<dbReference type="NCBIfam" id="NF037961">
    <property type="entry name" value="RodA_shape"/>
    <property type="match status" value="1"/>
</dbReference>
<reference evidence="7 8" key="1">
    <citation type="submission" date="2018-01" db="EMBL/GenBank/DDBJ databases">
        <title>Complete genome sequence of Bacteriovorax stolpii DSM12778.</title>
        <authorList>
            <person name="Tang B."/>
            <person name="Chang J."/>
        </authorList>
    </citation>
    <scope>NUCLEOTIDE SEQUENCE [LARGE SCALE GENOMIC DNA]</scope>
    <source>
        <strain evidence="7 8">DSM 12778</strain>
    </source>
</reference>
<keyword evidence="4 6" id="KW-1133">Transmembrane helix</keyword>
<comment type="subcellular location">
    <subcellularLocation>
        <location evidence="6">Cell membrane</location>
        <topology evidence="6">Multi-pass membrane protein</topology>
    </subcellularLocation>
    <subcellularLocation>
        <location evidence="1">Membrane</location>
        <topology evidence="1">Multi-pass membrane protein</topology>
    </subcellularLocation>
</comment>
<proteinExistence type="inferred from homology"/>
<dbReference type="RefSeq" id="WP_102242292.1">
    <property type="nucleotide sequence ID" value="NZ_CP025704.1"/>
</dbReference>
<dbReference type="GO" id="GO:0015648">
    <property type="term" value="F:lipid-linked peptidoglycan transporter activity"/>
    <property type="evidence" value="ECO:0007669"/>
    <property type="project" value="TreeGrafter"/>
</dbReference>
<dbReference type="EMBL" id="CP025704">
    <property type="protein sequence ID" value="AUN96997.1"/>
    <property type="molecule type" value="Genomic_DNA"/>
</dbReference>
<dbReference type="GO" id="GO:0071555">
    <property type="term" value="P:cell wall organization"/>
    <property type="evidence" value="ECO:0007669"/>
    <property type="project" value="UniProtKB-KW"/>
</dbReference>
<dbReference type="GO" id="GO:0051301">
    <property type="term" value="P:cell division"/>
    <property type="evidence" value="ECO:0007669"/>
    <property type="project" value="InterPro"/>
</dbReference>
<evidence type="ECO:0000313" key="7">
    <source>
        <dbReference type="EMBL" id="AUN96997.1"/>
    </source>
</evidence>
<feature type="transmembrane region" description="Helical" evidence="6">
    <location>
        <begin position="307"/>
        <end position="334"/>
    </location>
</feature>
<protein>
    <recommendedName>
        <fullName evidence="6">Peptidoglycan glycosyltransferase RodA</fullName>
        <shortName evidence="6">PGT</shortName>
        <ecNumber evidence="6">2.4.99.28</ecNumber>
    </recommendedName>
    <alternativeName>
        <fullName evidence="6">Cell elongation protein RodA</fullName>
    </alternativeName>
    <alternativeName>
        <fullName evidence="6">Cell wall polymerase</fullName>
    </alternativeName>
    <alternativeName>
        <fullName evidence="6">Peptidoglycan polymerase</fullName>
        <shortName evidence="6">PG polymerase</shortName>
    </alternativeName>
</protein>
<accession>A0A2K9NNB2</accession>
<comment type="function">
    <text evidence="6">Peptidoglycan polymerase that is essential for cell wall elongation.</text>
</comment>
<keyword evidence="6" id="KW-0328">Glycosyltransferase</keyword>
<dbReference type="AlphaFoldDB" id="A0A2K9NNB2"/>